<evidence type="ECO:0000256" key="1">
    <source>
        <dbReference type="ARBA" id="ARBA00004141"/>
    </source>
</evidence>
<evidence type="ECO:0000256" key="4">
    <source>
        <dbReference type="ARBA" id="ARBA00022725"/>
    </source>
</evidence>
<dbReference type="Pfam" id="PF02949">
    <property type="entry name" value="7tm_6"/>
    <property type="match status" value="1"/>
</dbReference>
<keyword evidence="8" id="KW-0807">Transducer</keyword>
<evidence type="ECO:0000256" key="2">
    <source>
        <dbReference type="ARBA" id="ARBA00022606"/>
    </source>
</evidence>
<keyword evidence="4" id="KW-0552">Olfaction</keyword>
<dbReference type="GO" id="GO:0005549">
    <property type="term" value="F:odorant binding"/>
    <property type="evidence" value="ECO:0007669"/>
    <property type="project" value="InterPro"/>
</dbReference>
<evidence type="ECO:0000256" key="9">
    <source>
        <dbReference type="SAM" id="Phobius"/>
    </source>
</evidence>
<dbReference type="GO" id="GO:0016020">
    <property type="term" value="C:membrane"/>
    <property type="evidence" value="ECO:0007669"/>
    <property type="project" value="UniProtKB-SubCell"/>
</dbReference>
<dbReference type="EMBL" id="CAVLEF010000007">
    <property type="protein sequence ID" value="CAK1546137.1"/>
    <property type="molecule type" value="Genomic_DNA"/>
</dbReference>
<evidence type="ECO:0000313" key="10">
    <source>
        <dbReference type="EMBL" id="CAK1546137.1"/>
    </source>
</evidence>
<evidence type="ECO:0000313" key="11">
    <source>
        <dbReference type="Proteomes" id="UP001497472"/>
    </source>
</evidence>
<name>A0AAV1J9U3_9NEOP</name>
<gene>
    <name evidence="10" type="ORF">LNINA_LOCUS5735</name>
</gene>
<evidence type="ECO:0000256" key="5">
    <source>
        <dbReference type="ARBA" id="ARBA00022989"/>
    </source>
</evidence>
<sequence length="170" mass="20126">MGIITEIDRDYKLYNKLPARYQNIIDESIKNNLIYSERGWIATVLSVVLMFPIMATVLTVYSHLFQSEPQRVMVHDVRTPYGDDNDRFNSPYYELMFIYMLYCCLLYIMNFIGYDGFFGLSVNHACLKMKIYCKMFEDALRGDECGLHRRIVEVIKEQNRLFKLVIIIEV</sequence>
<feature type="transmembrane region" description="Helical" evidence="9">
    <location>
        <begin position="40"/>
        <end position="64"/>
    </location>
</feature>
<dbReference type="GO" id="GO:0004984">
    <property type="term" value="F:olfactory receptor activity"/>
    <property type="evidence" value="ECO:0007669"/>
    <property type="project" value="InterPro"/>
</dbReference>
<comment type="caution">
    <text evidence="10">The sequence shown here is derived from an EMBL/GenBank/DDBJ whole genome shotgun (WGS) entry which is preliminary data.</text>
</comment>
<accession>A0AAV1J9U3</accession>
<dbReference type="Proteomes" id="UP001497472">
    <property type="component" value="Unassembled WGS sequence"/>
</dbReference>
<keyword evidence="5 9" id="KW-1133">Transmembrane helix</keyword>
<feature type="transmembrane region" description="Helical" evidence="9">
    <location>
        <begin position="96"/>
        <end position="120"/>
    </location>
</feature>
<evidence type="ECO:0000256" key="3">
    <source>
        <dbReference type="ARBA" id="ARBA00022692"/>
    </source>
</evidence>
<dbReference type="AlphaFoldDB" id="A0AAV1J9U3"/>
<proteinExistence type="predicted"/>
<keyword evidence="3 9" id="KW-0812">Transmembrane</keyword>
<comment type="subcellular location">
    <subcellularLocation>
        <location evidence="1">Membrane</location>
        <topology evidence="1">Multi-pass membrane protein</topology>
    </subcellularLocation>
</comment>
<protein>
    <submittedName>
        <fullName evidence="10">Uncharacterized protein</fullName>
    </submittedName>
</protein>
<dbReference type="GO" id="GO:0007165">
    <property type="term" value="P:signal transduction"/>
    <property type="evidence" value="ECO:0007669"/>
    <property type="project" value="UniProtKB-KW"/>
</dbReference>
<organism evidence="10 11">
    <name type="scientific">Leptosia nina</name>
    <dbReference type="NCBI Taxonomy" id="320188"/>
    <lineage>
        <taxon>Eukaryota</taxon>
        <taxon>Metazoa</taxon>
        <taxon>Ecdysozoa</taxon>
        <taxon>Arthropoda</taxon>
        <taxon>Hexapoda</taxon>
        <taxon>Insecta</taxon>
        <taxon>Pterygota</taxon>
        <taxon>Neoptera</taxon>
        <taxon>Endopterygota</taxon>
        <taxon>Lepidoptera</taxon>
        <taxon>Glossata</taxon>
        <taxon>Ditrysia</taxon>
        <taxon>Papilionoidea</taxon>
        <taxon>Pieridae</taxon>
        <taxon>Pierinae</taxon>
        <taxon>Leptosia</taxon>
    </lineage>
</organism>
<evidence type="ECO:0000256" key="8">
    <source>
        <dbReference type="ARBA" id="ARBA00023224"/>
    </source>
</evidence>
<keyword evidence="2" id="KW-0716">Sensory transduction</keyword>
<keyword evidence="6 9" id="KW-0472">Membrane</keyword>
<evidence type="ECO:0000256" key="7">
    <source>
        <dbReference type="ARBA" id="ARBA00023170"/>
    </source>
</evidence>
<keyword evidence="11" id="KW-1185">Reference proteome</keyword>
<keyword evidence="7" id="KW-0675">Receptor</keyword>
<reference evidence="10 11" key="1">
    <citation type="submission" date="2023-11" db="EMBL/GenBank/DDBJ databases">
        <authorList>
            <person name="Okamura Y."/>
        </authorList>
    </citation>
    <scope>NUCLEOTIDE SEQUENCE [LARGE SCALE GENOMIC DNA]</scope>
</reference>
<evidence type="ECO:0000256" key="6">
    <source>
        <dbReference type="ARBA" id="ARBA00023136"/>
    </source>
</evidence>
<dbReference type="InterPro" id="IPR004117">
    <property type="entry name" value="7tm6_olfct_rcpt"/>
</dbReference>